<name>A0ACC2GQ45_DALPE</name>
<accession>A0ACC2GQ45</accession>
<evidence type="ECO:0000313" key="1">
    <source>
        <dbReference type="EMBL" id="KAJ8005791.1"/>
    </source>
</evidence>
<gene>
    <name evidence="1" type="ORF">DPEC_G00121550</name>
</gene>
<keyword evidence="2" id="KW-1185">Reference proteome</keyword>
<comment type="caution">
    <text evidence="1">The sequence shown here is derived from an EMBL/GenBank/DDBJ whole genome shotgun (WGS) entry which is preliminary data.</text>
</comment>
<dbReference type="EMBL" id="CM055737">
    <property type="protein sequence ID" value="KAJ8005791.1"/>
    <property type="molecule type" value="Genomic_DNA"/>
</dbReference>
<evidence type="ECO:0000313" key="2">
    <source>
        <dbReference type="Proteomes" id="UP001157502"/>
    </source>
</evidence>
<proteinExistence type="predicted"/>
<organism evidence="1 2">
    <name type="scientific">Dallia pectoralis</name>
    <name type="common">Alaska blackfish</name>
    <dbReference type="NCBI Taxonomy" id="75939"/>
    <lineage>
        <taxon>Eukaryota</taxon>
        <taxon>Metazoa</taxon>
        <taxon>Chordata</taxon>
        <taxon>Craniata</taxon>
        <taxon>Vertebrata</taxon>
        <taxon>Euteleostomi</taxon>
        <taxon>Actinopterygii</taxon>
        <taxon>Neopterygii</taxon>
        <taxon>Teleostei</taxon>
        <taxon>Protacanthopterygii</taxon>
        <taxon>Esociformes</taxon>
        <taxon>Umbridae</taxon>
        <taxon>Dallia</taxon>
    </lineage>
</organism>
<dbReference type="Proteomes" id="UP001157502">
    <property type="component" value="Chromosome 10"/>
</dbReference>
<sequence length="119" mass="13056">MTSVRPSDAQSFGPAPLAIRARGICRLSEPCARSSLGLPIGLTGCHSSVPLRKHHRSLGQSGSGDNENSHKPSRLYGSRGPWLCRLTEPRTDMQIRWITPMKPARVTTRGRRDNGATLR</sequence>
<reference evidence="1" key="1">
    <citation type="submission" date="2021-05" db="EMBL/GenBank/DDBJ databases">
        <authorList>
            <person name="Pan Q."/>
            <person name="Jouanno E."/>
            <person name="Zahm M."/>
            <person name="Klopp C."/>
            <person name="Cabau C."/>
            <person name="Louis A."/>
            <person name="Berthelot C."/>
            <person name="Parey E."/>
            <person name="Roest Crollius H."/>
            <person name="Montfort J."/>
            <person name="Robinson-Rechavi M."/>
            <person name="Bouchez O."/>
            <person name="Lampietro C."/>
            <person name="Lopez Roques C."/>
            <person name="Donnadieu C."/>
            <person name="Postlethwait J."/>
            <person name="Bobe J."/>
            <person name="Dillon D."/>
            <person name="Chandos A."/>
            <person name="von Hippel F."/>
            <person name="Guiguen Y."/>
        </authorList>
    </citation>
    <scope>NUCLEOTIDE SEQUENCE</scope>
    <source>
        <strain evidence="1">YG-Jan2019</strain>
    </source>
</reference>
<protein>
    <submittedName>
        <fullName evidence="1">Uncharacterized protein</fullName>
    </submittedName>
</protein>